<dbReference type="RefSeq" id="XP_060297469.1">
    <property type="nucleotide sequence ID" value="XM_060436270.1"/>
</dbReference>
<feature type="non-terminal residue" evidence="2">
    <location>
        <position position="1"/>
    </location>
</feature>
<dbReference type="PANTHER" id="PTHR33112:SF14">
    <property type="entry name" value="HETEROKARYON INCOMPATIBILITY DOMAIN-CONTAINING PROTEIN"/>
    <property type="match status" value="1"/>
</dbReference>
<comment type="caution">
    <text evidence="2">The sequence shown here is derived from an EMBL/GenBank/DDBJ whole genome shotgun (WGS) entry which is preliminary data.</text>
</comment>
<evidence type="ECO:0000313" key="2">
    <source>
        <dbReference type="EMBL" id="KAK0718676.1"/>
    </source>
</evidence>
<accession>A0AA40AMP7</accession>
<name>A0AA40AMP7_9PEZI</name>
<dbReference type="GeneID" id="85319540"/>
<protein>
    <recommendedName>
        <fullName evidence="1">Heterokaryon incompatibility domain-containing protein</fullName>
    </recommendedName>
</protein>
<proteinExistence type="predicted"/>
<dbReference type="PANTHER" id="PTHR33112">
    <property type="entry name" value="DOMAIN PROTEIN, PUTATIVE-RELATED"/>
    <property type="match status" value="1"/>
</dbReference>
<reference evidence="2" key="1">
    <citation type="submission" date="2023-06" db="EMBL/GenBank/DDBJ databases">
        <title>Genome-scale phylogeny and comparative genomics of the fungal order Sordariales.</title>
        <authorList>
            <consortium name="Lawrence Berkeley National Laboratory"/>
            <person name="Hensen N."/>
            <person name="Bonometti L."/>
            <person name="Westerberg I."/>
            <person name="Brannstrom I.O."/>
            <person name="Guillou S."/>
            <person name="Cros-Aarteil S."/>
            <person name="Calhoun S."/>
            <person name="Haridas S."/>
            <person name="Kuo A."/>
            <person name="Mondo S."/>
            <person name="Pangilinan J."/>
            <person name="Riley R."/>
            <person name="LaButti K."/>
            <person name="Andreopoulos B."/>
            <person name="Lipzen A."/>
            <person name="Chen C."/>
            <person name="Yanf M."/>
            <person name="Daum C."/>
            <person name="Ng V."/>
            <person name="Clum A."/>
            <person name="Steindorff A."/>
            <person name="Ohm R."/>
            <person name="Martin F."/>
            <person name="Silar P."/>
            <person name="Natvig D."/>
            <person name="Lalanne C."/>
            <person name="Gautier V."/>
            <person name="Ament-velasquez S.L."/>
            <person name="Kruys A."/>
            <person name="Hutchinson M.I."/>
            <person name="Powell A.J."/>
            <person name="Barry K."/>
            <person name="Miller A.N."/>
            <person name="Grigoriev I.V."/>
            <person name="Debuchy R."/>
            <person name="Gladieux P."/>
            <person name="Thoren M.H."/>
            <person name="Johannesson H."/>
        </authorList>
    </citation>
    <scope>NUCLEOTIDE SEQUENCE</scope>
    <source>
        <strain evidence="2">SMH2392-1A</strain>
    </source>
</reference>
<gene>
    <name evidence="2" type="ORF">B0T26DRAFT_630281</name>
</gene>
<feature type="non-terminal residue" evidence="2">
    <location>
        <position position="84"/>
    </location>
</feature>
<dbReference type="Pfam" id="PF06985">
    <property type="entry name" value="HET"/>
    <property type="match status" value="1"/>
</dbReference>
<dbReference type="EMBL" id="JAUIRO010000004">
    <property type="protein sequence ID" value="KAK0718676.1"/>
    <property type="molecule type" value="Genomic_DNA"/>
</dbReference>
<dbReference type="InterPro" id="IPR010730">
    <property type="entry name" value="HET"/>
</dbReference>
<keyword evidence="3" id="KW-1185">Reference proteome</keyword>
<evidence type="ECO:0000313" key="3">
    <source>
        <dbReference type="Proteomes" id="UP001172101"/>
    </source>
</evidence>
<feature type="domain" description="Heterokaryon incompatibility" evidence="1">
    <location>
        <begin position="15"/>
        <end position="83"/>
    </location>
</feature>
<evidence type="ECO:0000259" key="1">
    <source>
        <dbReference type="Pfam" id="PF06985"/>
    </source>
</evidence>
<dbReference type="AlphaFoldDB" id="A0AA40AMP7"/>
<sequence>ENEKLLQLESALPLDGLPQTIQDSIHLARLLGFEHLWVDVLCIFQGSTEADSQDRAVQLGNMRTIYRESSATIVAACGETADAG</sequence>
<dbReference type="Proteomes" id="UP001172101">
    <property type="component" value="Unassembled WGS sequence"/>
</dbReference>
<organism evidence="2 3">
    <name type="scientific">Lasiosphaeria miniovina</name>
    <dbReference type="NCBI Taxonomy" id="1954250"/>
    <lineage>
        <taxon>Eukaryota</taxon>
        <taxon>Fungi</taxon>
        <taxon>Dikarya</taxon>
        <taxon>Ascomycota</taxon>
        <taxon>Pezizomycotina</taxon>
        <taxon>Sordariomycetes</taxon>
        <taxon>Sordariomycetidae</taxon>
        <taxon>Sordariales</taxon>
        <taxon>Lasiosphaeriaceae</taxon>
        <taxon>Lasiosphaeria</taxon>
    </lineage>
</organism>